<gene>
    <name evidence="2" type="ORF">EW146_g7561</name>
</gene>
<sequence>MTAASPPSLVRSRKVRCHFADGLERTADGERGWSSNGPTNHEFLRAQELTAVPTYRVKETWNDSGVHDGIDDDEGSSFGASRIAAAWAVGNSDRPFCGNTRITDKVDRVDNSGRSHLAMGANPTMGQRISDREMAASQDDQAAGNAGSAQADEHLEPKTATLTVRCHTDDRWTMALPREMCRTLVENTLLSYASHSPHKPHSATEPALTSDASMQPPSPIFQQQRSVTFAVISNHPELVTS</sequence>
<protein>
    <submittedName>
        <fullName evidence="2">Uncharacterized protein</fullName>
    </submittedName>
</protein>
<proteinExistence type="predicted"/>
<dbReference type="EMBL" id="SGPL01000445">
    <property type="protein sequence ID" value="THH12581.1"/>
    <property type="molecule type" value="Genomic_DNA"/>
</dbReference>
<evidence type="ECO:0000313" key="2">
    <source>
        <dbReference type="EMBL" id="THH12581.1"/>
    </source>
</evidence>
<reference evidence="2 3" key="1">
    <citation type="submission" date="2019-02" db="EMBL/GenBank/DDBJ databases">
        <title>Genome sequencing of the rare red list fungi Bondarzewia mesenterica.</title>
        <authorList>
            <person name="Buettner E."/>
            <person name="Kellner H."/>
        </authorList>
    </citation>
    <scope>NUCLEOTIDE SEQUENCE [LARGE SCALE GENOMIC DNA]</scope>
    <source>
        <strain evidence="2 3">DSM 108281</strain>
    </source>
</reference>
<dbReference type="AlphaFoldDB" id="A0A4S4LMB1"/>
<keyword evidence="3" id="KW-1185">Reference proteome</keyword>
<evidence type="ECO:0000256" key="1">
    <source>
        <dbReference type="SAM" id="MobiDB-lite"/>
    </source>
</evidence>
<accession>A0A4S4LMB1</accession>
<dbReference type="Proteomes" id="UP000310158">
    <property type="component" value="Unassembled WGS sequence"/>
</dbReference>
<feature type="compositionally biased region" description="Polar residues" evidence="1">
    <location>
        <begin position="210"/>
        <end position="219"/>
    </location>
</feature>
<name>A0A4S4LMB1_9AGAM</name>
<evidence type="ECO:0000313" key="3">
    <source>
        <dbReference type="Proteomes" id="UP000310158"/>
    </source>
</evidence>
<feature type="region of interest" description="Disordered" evidence="1">
    <location>
        <begin position="193"/>
        <end position="219"/>
    </location>
</feature>
<feature type="region of interest" description="Disordered" evidence="1">
    <location>
        <begin position="133"/>
        <end position="157"/>
    </location>
</feature>
<comment type="caution">
    <text evidence="2">The sequence shown here is derived from an EMBL/GenBank/DDBJ whole genome shotgun (WGS) entry which is preliminary data.</text>
</comment>
<organism evidence="2 3">
    <name type="scientific">Bondarzewia mesenterica</name>
    <dbReference type="NCBI Taxonomy" id="1095465"/>
    <lineage>
        <taxon>Eukaryota</taxon>
        <taxon>Fungi</taxon>
        <taxon>Dikarya</taxon>
        <taxon>Basidiomycota</taxon>
        <taxon>Agaricomycotina</taxon>
        <taxon>Agaricomycetes</taxon>
        <taxon>Russulales</taxon>
        <taxon>Bondarzewiaceae</taxon>
        <taxon>Bondarzewia</taxon>
    </lineage>
</organism>